<dbReference type="RefSeq" id="WP_063380592.1">
    <property type="nucleotide sequence ID" value="NZ_AUXX01000010.1"/>
</dbReference>
<gene>
    <name evidence="2" type="ORF">N478_15710</name>
</gene>
<evidence type="ECO:0000313" key="2">
    <source>
        <dbReference type="EMBL" id="KZN68068.1"/>
    </source>
</evidence>
<dbReference type="EMBL" id="AUXX01000010">
    <property type="protein sequence ID" value="KZN68068.1"/>
    <property type="molecule type" value="Genomic_DNA"/>
</dbReference>
<keyword evidence="1" id="KW-0472">Membrane</keyword>
<sequence>MRNRFLQLFYDFALESLHNHKRVRNAKVNARIRQLEGSPCDQTIDWLHVILILPCVLLFIPLSSEFIITAFNLLEHLPVWYRWLIGLMVLANFGLKLSEKYRI</sequence>
<keyword evidence="1" id="KW-0812">Transmembrane</keyword>
<dbReference type="PATRIC" id="fig|1365257.3.peg.1555"/>
<feature type="transmembrane region" description="Helical" evidence="1">
    <location>
        <begin position="49"/>
        <end position="74"/>
    </location>
</feature>
<name>A0A162BT55_9GAMM</name>
<reference evidence="2 3" key="1">
    <citation type="submission" date="2013-07" db="EMBL/GenBank/DDBJ databases">
        <title>Comparative Genomic and Metabolomic Analysis of Twelve Strains of Pseudoalteromonas luteoviolacea.</title>
        <authorList>
            <person name="Vynne N.G."/>
            <person name="Mansson M."/>
            <person name="Gram L."/>
        </authorList>
    </citation>
    <scope>NUCLEOTIDE SEQUENCE [LARGE SCALE GENOMIC DNA]</scope>
    <source>
        <strain evidence="2 3">S4060-1</strain>
    </source>
</reference>
<evidence type="ECO:0000256" key="1">
    <source>
        <dbReference type="SAM" id="Phobius"/>
    </source>
</evidence>
<dbReference type="Proteomes" id="UP000076661">
    <property type="component" value="Unassembled WGS sequence"/>
</dbReference>
<evidence type="ECO:0000313" key="3">
    <source>
        <dbReference type="Proteomes" id="UP000076661"/>
    </source>
</evidence>
<organism evidence="2 3">
    <name type="scientific">Pseudoalteromonas luteoviolacea S4060-1</name>
    <dbReference type="NCBI Taxonomy" id="1365257"/>
    <lineage>
        <taxon>Bacteria</taxon>
        <taxon>Pseudomonadati</taxon>
        <taxon>Pseudomonadota</taxon>
        <taxon>Gammaproteobacteria</taxon>
        <taxon>Alteromonadales</taxon>
        <taxon>Pseudoalteromonadaceae</taxon>
        <taxon>Pseudoalteromonas</taxon>
    </lineage>
</organism>
<protein>
    <submittedName>
        <fullName evidence="2">Uncharacterized protein</fullName>
    </submittedName>
</protein>
<feature type="transmembrane region" description="Helical" evidence="1">
    <location>
        <begin position="80"/>
        <end position="98"/>
    </location>
</feature>
<dbReference type="AlphaFoldDB" id="A0A162BT55"/>
<accession>A0A162BT55</accession>
<proteinExistence type="predicted"/>
<comment type="caution">
    <text evidence="2">The sequence shown here is derived from an EMBL/GenBank/DDBJ whole genome shotgun (WGS) entry which is preliminary data.</text>
</comment>
<keyword evidence="1" id="KW-1133">Transmembrane helix</keyword>